<dbReference type="UniPathway" id="UPA00138"/>
<evidence type="ECO:0000256" key="1">
    <source>
        <dbReference type="ARBA" id="ARBA00022801"/>
    </source>
</evidence>
<keyword evidence="1 4" id="KW-0378">Hydrolase</keyword>
<gene>
    <name evidence="4" type="primary">fbp</name>
    <name evidence="5" type="ORF">E5S68_01255</name>
</gene>
<dbReference type="EC" id="3.1.3.11" evidence="4"/>
<dbReference type="PIRSF" id="PIRSF000906">
    <property type="entry name" value="FBPtase_Bacill"/>
    <property type="match status" value="1"/>
</dbReference>
<comment type="catalytic activity">
    <reaction evidence="4">
        <text>beta-D-fructose 1,6-bisphosphate + H2O = beta-D-fructose 6-phosphate + phosphate</text>
        <dbReference type="Rhea" id="RHEA:11064"/>
        <dbReference type="ChEBI" id="CHEBI:15377"/>
        <dbReference type="ChEBI" id="CHEBI:32966"/>
        <dbReference type="ChEBI" id="CHEBI:43474"/>
        <dbReference type="ChEBI" id="CHEBI:57634"/>
        <dbReference type="EC" id="3.1.3.11"/>
    </reaction>
</comment>
<evidence type="ECO:0000313" key="6">
    <source>
        <dbReference type="Proteomes" id="UP000297986"/>
    </source>
</evidence>
<evidence type="ECO:0000256" key="2">
    <source>
        <dbReference type="ARBA" id="ARBA00023211"/>
    </source>
</evidence>
<organism evidence="5 6">
    <name type="scientific">Streptococcus rubneri</name>
    <dbReference type="NCBI Taxonomy" id="1234680"/>
    <lineage>
        <taxon>Bacteria</taxon>
        <taxon>Bacillati</taxon>
        <taxon>Bacillota</taxon>
        <taxon>Bacilli</taxon>
        <taxon>Lactobacillales</taxon>
        <taxon>Streptococcaceae</taxon>
        <taxon>Streptococcus</taxon>
    </lineage>
</organism>
<keyword evidence="2 4" id="KW-0464">Manganese</keyword>
<dbReference type="OrthoDB" id="9779903at2"/>
<dbReference type="GO" id="GO:0006094">
    <property type="term" value="P:gluconeogenesis"/>
    <property type="evidence" value="ECO:0007669"/>
    <property type="project" value="UniProtKB-UniRule"/>
</dbReference>
<dbReference type="EMBL" id="SRRP01000001">
    <property type="protein sequence ID" value="TGN91618.1"/>
    <property type="molecule type" value="Genomic_DNA"/>
</dbReference>
<name>A0A4Z1DXW5_9STRE</name>
<dbReference type="HAMAP" id="MF_01854">
    <property type="entry name" value="FBPase_class3"/>
    <property type="match status" value="1"/>
</dbReference>
<dbReference type="GO" id="GO:0042132">
    <property type="term" value="F:fructose 1,6-bisphosphate 1-phosphatase activity"/>
    <property type="evidence" value="ECO:0007669"/>
    <property type="project" value="UniProtKB-UniRule"/>
</dbReference>
<comment type="cofactor">
    <cofactor evidence="4">
        <name>Mn(2+)</name>
        <dbReference type="ChEBI" id="CHEBI:29035"/>
    </cofactor>
</comment>
<dbReference type="RefSeq" id="WP_135782023.1">
    <property type="nucleotide sequence ID" value="NZ_MRXY01000017.1"/>
</dbReference>
<evidence type="ECO:0000313" key="5">
    <source>
        <dbReference type="EMBL" id="TGN91618.1"/>
    </source>
</evidence>
<comment type="pathway">
    <text evidence="4">Carbohydrate biosynthesis; gluconeogenesis.</text>
</comment>
<proteinExistence type="inferred from homology"/>
<sequence>MKKYYRLLKDCFEDKDSVLTELINLEAIQHLPKGTEFFVSDLHGEYGAFDYLLRNGSGIVRKKIEECFEETRSEKEKDNLAFVIYYPEEKIKWEVEKEGLPATQKMLADMVPDLVQLVQYIGSKYTRSKIRKLMPRHFSYIIEELLAEIERCANKEQYFQIIIDKVRYLGKLEFLIITLAELIQSLAVDHLHVVGDIYDRGPAPDLIMDRLMAFRSVDIQWGNHDVTWMGAMAGSLICMVNNIRIAARYNSLSLIEDCYGINLRPLITYSQTHYRPEPSFDPILDEGDISQEERVLLNQLQQATAILQFKLEDALIERQADFQMGHRQVLRKINYEAGTISLGQATYPLKDFNASCIDPENPGRLTEEEEALLGQLRQNFQSSERLKRHVDFLFEQGSMYLAYNDVLLYHGCIPMHDNGDFKSLRIQQTSYSGKALLDFFEEQIRKSYRRPDINEDLATDLFWYLWVGESSSLFGKTAMTTFERYYIEDKASHEEKKNPYYTLRQYPDICERILQEFGVDPQHHIVNGHTPVREIDGENPIKADGRLLVIDGGFAKGYQKTTGQAGYTLVSNSYGLELVAHKPFENIATVLAGQAGIMSTKRLVELATHRKLVKDTTIGKKLSQEIQDLEWLYRHYEDY</sequence>
<dbReference type="SUPFAM" id="SSF56300">
    <property type="entry name" value="Metallo-dependent phosphatases"/>
    <property type="match status" value="1"/>
</dbReference>
<protein>
    <recommendedName>
        <fullName evidence="4">Fructose-1,6-bisphosphatase class 3</fullName>
        <shortName evidence="4">FBPase class 3</shortName>
        <ecNumber evidence="4">3.1.3.11</ecNumber>
    </recommendedName>
    <alternativeName>
        <fullName evidence="4">D-fructose-1,6-bisphosphate 1-phosphohydrolase class 3</fullName>
    </alternativeName>
</protein>
<comment type="similarity">
    <text evidence="4">Belongs to the FBPase class 3 family.</text>
</comment>
<reference evidence="5 6" key="1">
    <citation type="submission" date="2019-04" db="EMBL/GenBank/DDBJ databases">
        <title>Genome sequencing of Streptococcus rubneri DSM 26920(T).</title>
        <authorList>
            <person name="Kook J.-K."/>
            <person name="Park S.-N."/>
            <person name="Lim Y.K."/>
        </authorList>
    </citation>
    <scope>NUCLEOTIDE SEQUENCE [LARGE SCALE GENOMIC DNA]</scope>
    <source>
        <strain evidence="5 6">DSM 26920</strain>
    </source>
</reference>
<dbReference type="Proteomes" id="UP000297986">
    <property type="component" value="Unassembled WGS sequence"/>
</dbReference>
<dbReference type="AlphaFoldDB" id="A0A4Z1DXW5"/>
<dbReference type="Pfam" id="PF06874">
    <property type="entry name" value="FBPase_2"/>
    <property type="match status" value="1"/>
</dbReference>
<dbReference type="Gene3D" id="3.60.21.10">
    <property type="match status" value="1"/>
</dbReference>
<evidence type="ECO:0000256" key="3">
    <source>
        <dbReference type="ARBA" id="ARBA00023277"/>
    </source>
</evidence>
<keyword evidence="3 4" id="KW-0119">Carbohydrate metabolism</keyword>
<comment type="caution">
    <text evidence="5">The sequence shown here is derived from an EMBL/GenBank/DDBJ whole genome shotgun (WGS) entry which is preliminary data.</text>
</comment>
<keyword evidence="6" id="KW-1185">Reference proteome</keyword>
<dbReference type="InterPro" id="IPR029052">
    <property type="entry name" value="Metallo-depent_PP-like"/>
</dbReference>
<dbReference type="CDD" id="cd00838">
    <property type="entry name" value="MPP_superfamily"/>
    <property type="match status" value="1"/>
</dbReference>
<accession>A0A4Z1DXW5</accession>
<dbReference type="InterPro" id="IPR009164">
    <property type="entry name" value="FBPtase_class3"/>
</dbReference>
<evidence type="ECO:0000256" key="4">
    <source>
        <dbReference type="HAMAP-Rule" id="MF_01854"/>
    </source>
</evidence>